<accession>A0A345L0N3</accession>
<feature type="region of interest" description="Disordered" evidence="1">
    <location>
        <begin position="25"/>
        <end position="54"/>
    </location>
</feature>
<proteinExistence type="predicted"/>
<organism evidence="3 4">
    <name type="scientific">Mycobacterium phage Steamy</name>
    <dbReference type="NCBI Taxonomy" id="2250309"/>
    <lineage>
        <taxon>Viruses</taxon>
        <taxon>Duplodnaviria</taxon>
        <taxon>Heunggongvirae</taxon>
        <taxon>Uroviricota</taxon>
        <taxon>Caudoviricetes</taxon>
        <taxon>Pharaohvirus</taxon>
        <taxon>Pharaohvirus steamy</taxon>
    </lineage>
</organism>
<protein>
    <submittedName>
        <fullName evidence="3">Membrane protein</fullName>
    </submittedName>
</protein>
<evidence type="ECO:0000256" key="2">
    <source>
        <dbReference type="SAM" id="Phobius"/>
    </source>
</evidence>
<dbReference type="EMBL" id="MH513984">
    <property type="protein sequence ID" value="AXH48835.1"/>
    <property type="molecule type" value="Genomic_DNA"/>
</dbReference>
<name>A0A345L0N3_9CAUD</name>
<dbReference type="Proteomes" id="UP000259157">
    <property type="component" value="Segment"/>
</dbReference>
<reference evidence="4" key="1">
    <citation type="submission" date="2018-06" db="EMBL/GenBank/DDBJ databases">
        <authorList>
            <person name="Zhirakovskaya E."/>
        </authorList>
    </citation>
    <scope>NUCLEOTIDE SEQUENCE [LARGE SCALE GENOMIC DNA]</scope>
</reference>
<gene>
    <name evidence="3" type="primary">61</name>
    <name evidence="3" type="ORF">SEA_STEAMY_61</name>
</gene>
<evidence type="ECO:0000313" key="3">
    <source>
        <dbReference type="EMBL" id="AXH48835.1"/>
    </source>
</evidence>
<dbReference type="InterPro" id="IPR008160">
    <property type="entry name" value="Collagen"/>
</dbReference>
<feature type="transmembrane region" description="Helical" evidence="2">
    <location>
        <begin position="6"/>
        <end position="24"/>
    </location>
</feature>
<dbReference type="Pfam" id="PF01391">
    <property type="entry name" value="Collagen"/>
    <property type="match status" value="1"/>
</dbReference>
<keyword evidence="2" id="KW-0812">Transmembrane</keyword>
<sequence length="60" mass="6341">MGYLADVMVVFGSLFGSFVIARYAPGKRGPEGREGPHGYPGPRGYPGEKGEPGETVVVIM</sequence>
<evidence type="ECO:0000256" key="1">
    <source>
        <dbReference type="SAM" id="MobiDB-lite"/>
    </source>
</evidence>
<dbReference type="RefSeq" id="YP_010061848.1">
    <property type="nucleotide sequence ID" value="NC_054787.1"/>
</dbReference>
<keyword evidence="2" id="KW-1133">Transmembrane helix</keyword>
<keyword evidence="2" id="KW-0472">Membrane</keyword>
<keyword evidence="4" id="KW-1185">Reference proteome</keyword>
<dbReference type="GeneID" id="64871475"/>
<evidence type="ECO:0000313" key="4">
    <source>
        <dbReference type="Proteomes" id="UP000259157"/>
    </source>
</evidence>
<dbReference type="KEGG" id="vg:64871475"/>
<dbReference type="Gene3D" id="1.20.5.320">
    <property type="entry name" value="6-Phosphogluconate Dehydrogenase, domain 3"/>
    <property type="match status" value="1"/>
</dbReference>